<sequence>MTDDPGPIMPPKSQPRRALLRGTAEGVVELIPGAGLLTNILAVTHPPAEEVERQRWEQDISRRSNEQDELLKRVVSAFLRMQANHHRANEARQLSFVRGGMITTLEAVVREGLLPDLQVELREKLEATATDVDDLLQGLDAALTGMSGDDKSKEFSETLFDAVFGSFGRSTIRGDISYLLRSGNASTDVQKRLAQNICDKIDRFNDNLAKLSNYAAASANL</sequence>
<reference evidence="1 2" key="1">
    <citation type="submission" date="2024-06" db="EMBL/GenBank/DDBJ databases">
        <title>Genomic Encyclopedia of Type Strains, Phase IV (KMG-IV): sequencing the most valuable type-strain genomes for metagenomic binning, comparative biology and taxonomic classification.</title>
        <authorList>
            <person name="Goeker M."/>
        </authorList>
    </citation>
    <scope>NUCLEOTIDE SEQUENCE [LARGE SCALE GENOMIC DNA]</scope>
    <source>
        <strain evidence="1 2">DSM 100022</strain>
    </source>
</reference>
<gene>
    <name evidence="1" type="ORF">ABID19_002989</name>
</gene>
<name>A0ABV2GNT9_9HYPH</name>
<dbReference type="RefSeq" id="WP_354491507.1">
    <property type="nucleotide sequence ID" value="NZ_JBEPMC010000004.1"/>
</dbReference>
<keyword evidence="2" id="KW-1185">Reference proteome</keyword>
<accession>A0ABV2GNT9</accession>
<comment type="caution">
    <text evidence="1">The sequence shown here is derived from an EMBL/GenBank/DDBJ whole genome shotgun (WGS) entry which is preliminary data.</text>
</comment>
<organism evidence="1 2">
    <name type="scientific">Mesorhizobium robiniae</name>
    <dbReference type="NCBI Taxonomy" id="559315"/>
    <lineage>
        <taxon>Bacteria</taxon>
        <taxon>Pseudomonadati</taxon>
        <taxon>Pseudomonadota</taxon>
        <taxon>Alphaproteobacteria</taxon>
        <taxon>Hyphomicrobiales</taxon>
        <taxon>Phyllobacteriaceae</taxon>
        <taxon>Mesorhizobium</taxon>
    </lineage>
</organism>
<proteinExistence type="predicted"/>
<protein>
    <submittedName>
        <fullName evidence="1">Uncharacterized protein</fullName>
    </submittedName>
</protein>
<dbReference type="EMBL" id="JBEPMC010000004">
    <property type="protein sequence ID" value="MET3579958.1"/>
    <property type="molecule type" value="Genomic_DNA"/>
</dbReference>
<dbReference type="Proteomes" id="UP001549204">
    <property type="component" value="Unassembled WGS sequence"/>
</dbReference>
<evidence type="ECO:0000313" key="1">
    <source>
        <dbReference type="EMBL" id="MET3579958.1"/>
    </source>
</evidence>
<evidence type="ECO:0000313" key="2">
    <source>
        <dbReference type="Proteomes" id="UP001549204"/>
    </source>
</evidence>